<dbReference type="AlphaFoldDB" id="A0A5E7QLU3"/>
<dbReference type="EMBL" id="CABVIK010000076">
    <property type="protein sequence ID" value="VVP62280.1"/>
    <property type="molecule type" value="Genomic_DNA"/>
</dbReference>
<gene>
    <name evidence="1" type="ORF">PS870_06553</name>
</gene>
<organism evidence="1 2">
    <name type="scientific">Pseudomonas fluorescens</name>
    <dbReference type="NCBI Taxonomy" id="294"/>
    <lineage>
        <taxon>Bacteria</taxon>
        <taxon>Pseudomonadati</taxon>
        <taxon>Pseudomonadota</taxon>
        <taxon>Gammaproteobacteria</taxon>
        <taxon>Pseudomonadales</taxon>
        <taxon>Pseudomonadaceae</taxon>
        <taxon>Pseudomonas</taxon>
    </lineage>
</organism>
<name>A0A5E7QLU3_PSEFL</name>
<sequence length="39" mass="4209">MAKGAHLTRQLCGVGVLARVDDEHNAELPSPIRAQRLNA</sequence>
<protein>
    <submittedName>
        <fullName evidence="1">Uncharacterized protein</fullName>
    </submittedName>
</protein>
<dbReference type="Proteomes" id="UP000349468">
    <property type="component" value="Unassembled WGS sequence"/>
</dbReference>
<evidence type="ECO:0000313" key="2">
    <source>
        <dbReference type="Proteomes" id="UP000349468"/>
    </source>
</evidence>
<proteinExistence type="predicted"/>
<evidence type="ECO:0000313" key="1">
    <source>
        <dbReference type="EMBL" id="VVP62280.1"/>
    </source>
</evidence>
<reference evidence="1 2" key="1">
    <citation type="submission" date="2019-09" db="EMBL/GenBank/DDBJ databases">
        <authorList>
            <person name="Chandra G."/>
            <person name="Truman W A."/>
        </authorList>
    </citation>
    <scope>NUCLEOTIDE SEQUENCE [LARGE SCALE GENOMIC DNA]</scope>
    <source>
        <strain evidence="1">PS870</strain>
    </source>
</reference>
<accession>A0A5E7QLU3</accession>